<dbReference type="eggNOG" id="KOG0376">
    <property type="taxonomic scope" value="Eukaryota"/>
</dbReference>
<dbReference type="AlphaFoldDB" id="A0A0D3BTA3"/>
<dbReference type="Gramene" id="Bo4g052640.1">
    <property type="protein sequence ID" value="Bo4g052640.1"/>
    <property type="gene ID" value="Bo4g052640"/>
</dbReference>
<accession>A0A0D3BTA3</accession>
<dbReference type="OMA" id="RRWHESV"/>
<keyword evidence="3" id="KW-1185">Reference proteome</keyword>
<protein>
    <submittedName>
        <fullName evidence="2">Uncharacterized protein</fullName>
    </submittedName>
</protein>
<dbReference type="HOGENOM" id="CLU_539027_0_0_1"/>
<feature type="compositionally biased region" description="Basic and acidic residues" evidence="1">
    <location>
        <begin position="437"/>
        <end position="448"/>
    </location>
</feature>
<feature type="region of interest" description="Disordered" evidence="1">
    <location>
        <begin position="364"/>
        <end position="386"/>
    </location>
</feature>
<sequence>MLIVGVIQATEERYRNKGAYIILQAPDFTDPQFRSFEAVTPRPKVVVSYFTILVLSLGGPSMTTSRFSSGERSSYARLAVAALVLVCQLLCCCWCSFLSGLPGCVPVLPRGVYLVRLLGASSGSRRWHESVVWKGSFRMWLSPLPSSDVARITSEVELNRRFQFLALPVVVARAEVQRLGSKLHETESIIWSSAAGKPISTKAWSDVSSKMDEMCLVICGGWVCGSDDKWEFVVDKKRMARMVAVEPPDSLELATGIKTPPVVLTSDGALKYFFTHMKVKGSMNLFATFESLRGDVFEASESKSVGFDTPVMNKKHGGSLCGRKEENVSSVGSKTFPKINFINDDDVELVEEVERFEERMKSESMATGVDDVGGCSEGIDGDYVGPEEIDERDVRPRGYDYQFWEPLIAGDLGGSNAVEVIFNDKDDPCLVKMEAARRAHSSDGKNGEHGQSSRGWGNGDDEAEVPMDDLSWMGRTRGPNKKAIPNRCGRCRGTRHNRTNYTVPLK</sequence>
<name>A0A0D3BTA3_BRAOL</name>
<feature type="region of interest" description="Disordered" evidence="1">
    <location>
        <begin position="437"/>
        <end position="506"/>
    </location>
</feature>
<dbReference type="Proteomes" id="UP000032141">
    <property type="component" value="Chromosome C4"/>
</dbReference>
<evidence type="ECO:0000256" key="1">
    <source>
        <dbReference type="SAM" id="MobiDB-lite"/>
    </source>
</evidence>
<evidence type="ECO:0000313" key="2">
    <source>
        <dbReference type="EnsemblPlants" id="Bo4g052640.1"/>
    </source>
</evidence>
<proteinExistence type="predicted"/>
<reference evidence="2" key="2">
    <citation type="submission" date="2015-03" db="UniProtKB">
        <authorList>
            <consortium name="EnsemblPlants"/>
        </authorList>
    </citation>
    <scope>IDENTIFICATION</scope>
</reference>
<organism evidence="2 3">
    <name type="scientific">Brassica oleracea var. oleracea</name>
    <dbReference type="NCBI Taxonomy" id="109376"/>
    <lineage>
        <taxon>Eukaryota</taxon>
        <taxon>Viridiplantae</taxon>
        <taxon>Streptophyta</taxon>
        <taxon>Embryophyta</taxon>
        <taxon>Tracheophyta</taxon>
        <taxon>Spermatophyta</taxon>
        <taxon>Magnoliopsida</taxon>
        <taxon>eudicotyledons</taxon>
        <taxon>Gunneridae</taxon>
        <taxon>Pentapetalae</taxon>
        <taxon>rosids</taxon>
        <taxon>malvids</taxon>
        <taxon>Brassicales</taxon>
        <taxon>Brassicaceae</taxon>
        <taxon>Brassiceae</taxon>
        <taxon>Brassica</taxon>
    </lineage>
</organism>
<feature type="compositionally biased region" description="Basic residues" evidence="1">
    <location>
        <begin position="489"/>
        <end position="498"/>
    </location>
</feature>
<dbReference type="EnsemblPlants" id="Bo4g052640.1">
    <property type="protein sequence ID" value="Bo4g052640.1"/>
    <property type="gene ID" value="Bo4g052640"/>
</dbReference>
<evidence type="ECO:0000313" key="3">
    <source>
        <dbReference type="Proteomes" id="UP000032141"/>
    </source>
</evidence>
<reference evidence="2 3" key="1">
    <citation type="journal article" date="2014" name="Genome Biol.">
        <title>Transcriptome and methylome profiling reveals relics of genome dominance in the mesopolyploid Brassica oleracea.</title>
        <authorList>
            <person name="Parkin I.A."/>
            <person name="Koh C."/>
            <person name="Tang H."/>
            <person name="Robinson S.J."/>
            <person name="Kagale S."/>
            <person name="Clarke W.E."/>
            <person name="Town C.D."/>
            <person name="Nixon J."/>
            <person name="Krishnakumar V."/>
            <person name="Bidwell S.L."/>
            <person name="Denoeud F."/>
            <person name="Belcram H."/>
            <person name="Links M.G."/>
            <person name="Just J."/>
            <person name="Clarke C."/>
            <person name="Bender T."/>
            <person name="Huebert T."/>
            <person name="Mason A.S."/>
            <person name="Pires J.C."/>
            <person name="Barker G."/>
            <person name="Moore J."/>
            <person name="Walley P.G."/>
            <person name="Manoli S."/>
            <person name="Batley J."/>
            <person name="Edwards D."/>
            <person name="Nelson M.N."/>
            <person name="Wang X."/>
            <person name="Paterson A.H."/>
            <person name="King G."/>
            <person name="Bancroft I."/>
            <person name="Chalhoub B."/>
            <person name="Sharpe A.G."/>
        </authorList>
    </citation>
    <scope>NUCLEOTIDE SEQUENCE</scope>
    <source>
        <strain evidence="2 3">cv. TO1000</strain>
    </source>
</reference>
<dbReference type="STRING" id="109376.A0A0D3BTA3"/>